<reference evidence="1" key="1">
    <citation type="journal article" date="2015" name="Nature">
        <title>Complex archaea that bridge the gap between prokaryotes and eukaryotes.</title>
        <authorList>
            <person name="Spang A."/>
            <person name="Saw J.H."/>
            <person name="Jorgensen S.L."/>
            <person name="Zaremba-Niedzwiedzka K."/>
            <person name="Martijn J."/>
            <person name="Lind A.E."/>
            <person name="van Eijk R."/>
            <person name="Schleper C."/>
            <person name="Guy L."/>
            <person name="Ettema T.J."/>
        </authorList>
    </citation>
    <scope>NUCLEOTIDE SEQUENCE</scope>
</reference>
<organism evidence="1">
    <name type="scientific">marine sediment metagenome</name>
    <dbReference type="NCBI Taxonomy" id="412755"/>
    <lineage>
        <taxon>unclassified sequences</taxon>
        <taxon>metagenomes</taxon>
        <taxon>ecological metagenomes</taxon>
    </lineage>
</organism>
<evidence type="ECO:0000313" key="1">
    <source>
        <dbReference type="EMBL" id="KKK83360.1"/>
    </source>
</evidence>
<proteinExistence type="predicted"/>
<dbReference type="AlphaFoldDB" id="A0A0F8ZBW1"/>
<accession>A0A0F8ZBW1</accession>
<dbReference type="EMBL" id="LAZR01052258">
    <property type="protein sequence ID" value="KKK83360.1"/>
    <property type="molecule type" value="Genomic_DNA"/>
</dbReference>
<name>A0A0F8ZBW1_9ZZZZ</name>
<gene>
    <name evidence="1" type="ORF">LCGC14_2794180</name>
</gene>
<comment type="caution">
    <text evidence="1">The sequence shown here is derived from an EMBL/GenBank/DDBJ whole genome shotgun (WGS) entry which is preliminary data.</text>
</comment>
<sequence>MKLDVMLQRFYDGLTGQKKSTIKEEGRSFFCSYKR</sequence>
<protein>
    <submittedName>
        <fullName evidence="1">Uncharacterized protein</fullName>
    </submittedName>
</protein>
<feature type="non-terminal residue" evidence="1">
    <location>
        <position position="35"/>
    </location>
</feature>